<evidence type="ECO:0000313" key="5">
    <source>
        <dbReference type="Proteomes" id="UP000245622"/>
    </source>
</evidence>
<dbReference type="SUPFAM" id="SSF55298">
    <property type="entry name" value="YjgF-like"/>
    <property type="match status" value="1"/>
</dbReference>
<dbReference type="NCBIfam" id="TIGR01796">
    <property type="entry name" value="CM_mono_aroH"/>
    <property type="match status" value="1"/>
</dbReference>
<dbReference type="PIRSF" id="PIRSF005965">
    <property type="entry name" value="Chor_mut_AroH"/>
    <property type="match status" value="1"/>
</dbReference>
<dbReference type="RefSeq" id="WP_180703516.1">
    <property type="nucleotide sequence ID" value="NZ_CAJUCR010000002.1"/>
</dbReference>
<dbReference type="EMBL" id="LN555523">
    <property type="protein sequence ID" value="CED93835.1"/>
    <property type="molecule type" value="Genomic_DNA"/>
</dbReference>
<keyword evidence="2 3" id="KW-0028">Amino-acid biosynthesis</keyword>
<dbReference type="PROSITE" id="PS51167">
    <property type="entry name" value="CHORISMATE_MUT_1"/>
    <property type="match status" value="1"/>
</dbReference>
<dbReference type="CDD" id="cd02185">
    <property type="entry name" value="AroH"/>
    <property type="match status" value="1"/>
</dbReference>
<dbReference type="UniPathway" id="UPA00120">
    <property type="reaction ID" value="UER00203"/>
</dbReference>
<proteinExistence type="predicted"/>
<evidence type="ECO:0000256" key="2">
    <source>
        <dbReference type="PIRSR" id="PIRSR005965-1"/>
    </source>
</evidence>
<dbReference type="Pfam" id="PF07736">
    <property type="entry name" value="CM_1"/>
    <property type="match status" value="1"/>
</dbReference>
<feature type="binding site" evidence="2">
    <location>
        <position position="7"/>
    </location>
    <ligand>
        <name>prephenate</name>
        <dbReference type="ChEBI" id="CHEBI:29934"/>
    </ligand>
</feature>
<dbReference type="GO" id="GO:0009073">
    <property type="term" value="P:aromatic amino acid family biosynthetic process"/>
    <property type="evidence" value="ECO:0007669"/>
    <property type="project" value="UniProtKB-UniRule"/>
</dbReference>
<dbReference type="Proteomes" id="UP000245622">
    <property type="component" value="Chromosome 1"/>
</dbReference>
<dbReference type="InterPro" id="IPR008243">
    <property type="entry name" value="Chorismate_mutase_AroH"/>
</dbReference>
<reference evidence="4 5" key="1">
    <citation type="submission" date="2014-04" db="EMBL/GenBank/DDBJ databases">
        <authorList>
            <person name="Hornung B.V."/>
        </authorList>
    </citation>
    <scope>NUCLEOTIDE SEQUENCE [LARGE SCALE GENOMIC DNA]</scope>
    <source>
        <strain evidence="4 5">CRIB</strain>
    </source>
</reference>
<dbReference type="GeneID" id="82205263"/>
<dbReference type="GO" id="GO:0046417">
    <property type="term" value="P:chorismate metabolic process"/>
    <property type="evidence" value="ECO:0007669"/>
    <property type="project" value="TreeGrafter"/>
</dbReference>
<evidence type="ECO:0000256" key="1">
    <source>
        <dbReference type="NCBIfam" id="TIGR01796"/>
    </source>
</evidence>
<gene>
    <name evidence="4" type="ORF">CRIB_1225</name>
</gene>
<keyword evidence="3 4" id="KW-0413">Isomerase</keyword>
<evidence type="ECO:0000256" key="3">
    <source>
        <dbReference type="PROSITE-ProRule" id="PRU00514"/>
    </source>
</evidence>
<comment type="catalytic activity">
    <reaction evidence="3">
        <text>chorismate = prephenate</text>
        <dbReference type="Rhea" id="RHEA:13897"/>
        <dbReference type="ChEBI" id="CHEBI:29748"/>
        <dbReference type="ChEBI" id="CHEBI:29934"/>
        <dbReference type="EC" id="5.4.99.5"/>
    </reaction>
</comment>
<dbReference type="AlphaFoldDB" id="A0A1V1I0V6"/>
<dbReference type="GO" id="GO:0008652">
    <property type="term" value="P:amino acid biosynthetic process"/>
    <property type="evidence" value="ECO:0007669"/>
    <property type="project" value="UniProtKB-UniRule"/>
</dbReference>
<dbReference type="EC" id="5.4.99.5" evidence="1 3"/>
<dbReference type="KEGG" id="ril:CRIB_1225"/>
<keyword evidence="2 3" id="KW-0057">Aromatic amino acid biosynthesis</keyword>
<accession>A0A1V1I0V6</accession>
<feature type="binding site" evidence="2">
    <location>
        <position position="90"/>
    </location>
    <ligand>
        <name>prephenate</name>
        <dbReference type="ChEBI" id="CHEBI:29934"/>
    </ligand>
</feature>
<sequence length="122" mass="14023">MKVLAIRGATTVTSNNKEEILKETSKLIETIILKNELNNEDIISMCFTMTKDLDAVYPAVAVREILDIHDIPMLNYEEKHIQGSLSKCIRVMMYINTEKTKADIKHIYLNNAKNLRKDLIDN</sequence>
<feature type="binding site" evidence="2">
    <location>
        <position position="108"/>
    </location>
    <ligand>
        <name>prephenate</name>
        <dbReference type="ChEBI" id="CHEBI:29934"/>
    </ligand>
</feature>
<name>A0A1V1I0V6_9FIRM</name>
<evidence type="ECO:0000313" key="4">
    <source>
        <dbReference type="EMBL" id="CED93835.1"/>
    </source>
</evidence>
<dbReference type="InterPro" id="IPR035959">
    <property type="entry name" value="RutC-like_sf"/>
</dbReference>
<dbReference type="Gene3D" id="3.30.1330.40">
    <property type="entry name" value="RutC-like"/>
    <property type="match status" value="1"/>
</dbReference>
<dbReference type="PANTHER" id="PTHR21164">
    <property type="entry name" value="CHORISMATE MUTASE"/>
    <property type="match status" value="1"/>
</dbReference>
<protein>
    <recommendedName>
        <fullName evidence="1 3">chorismate mutase</fullName>
        <ecNumber evidence="1 3">5.4.99.5</ecNumber>
    </recommendedName>
</protein>
<dbReference type="PANTHER" id="PTHR21164:SF0">
    <property type="entry name" value="CHORISMATE MUTASE AROH"/>
    <property type="match status" value="1"/>
</dbReference>
<keyword evidence="5" id="KW-1185">Reference proteome</keyword>
<organism evidence="4 5">
    <name type="scientific">Romboutsia ilealis</name>
    <dbReference type="NCBI Taxonomy" id="1115758"/>
    <lineage>
        <taxon>Bacteria</taxon>
        <taxon>Bacillati</taxon>
        <taxon>Bacillota</taxon>
        <taxon>Clostridia</taxon>
        <taxon>Peptostreptococcales</taxon>
        <taxon>Peptostreptococcaceae</taxon>
        <taxon>Romboutsia</taxon>
    </lineage>
</organism>
<dbReference type="GO" id="GO:0004106">
    <property type="term" value="F:chorismate mutase activity"/>
    <property type="evidence" value="ECO:0007669"/>
    <property type="project" value="UniProtKB-UniRule"/>
</dbReference>